<name>A0A3D9HTX7_9BACL</name>
<dbReference type="AlphaFoldDB" id="A0A3D9HTX7"/>
<evidence type="ECO:0000313" key="1">
    <source>
        <dbReference type="EMBL" id="RED52964.1"/>
    </source>
</evidence>
<dbReference type="OrthoDB" id="2614999at2"/>
<sequence>MNPIDELILVSPATKAGESFIHALKVRGMPFATLTNNENGKKRLVKLGVEHVLRVDTRGNKPNVVPELPIGKVYLFEDSLTLCCRYIQICRQWTGKPIFVITRGDNSKQIYKGLGADYVIHSNGSDLSFLINGHKLHR</sequence>
<protein>
    <recommendedName>
        <fullName evidence="3">Response regulatory domain-containing protein</fullName>
    </recommendedName>
</protein>
<keyword evidence="2" id="KW-1185">Reference proteome</keyword>
<evidence type="ECO:0008006" key="3">
    <source>
        <dbReference type="Google" id="ProtNLM"/>
    </source>
</evidence>
<dbReference type="RefSeq" id="WP_115995550.1">
    <property type="nucleotide sequence ID" value="NZ_QRDY01000028.1"/>
</dbReference>
<dbReference type="Proteomes" id="UP000256869">
    <property type="component" value="Unassembled WGS sequence"/>
</dbReference>
<comment type="caution">
    <text evidence="1">The sequence shown here is derived from an EMBL/GenBank/DDBJ whole genome shotgun (WGS) entry which is preliminary data.</text>
</comment>
<reference evidence="1 2" key="1">
    <citation type="submission" date="2018-07" db="EMBL/GenBank/DDBJ databases">
        <title>Genomic Encyclopedia of Type Strains, Phase III (KMG-III): the genomes of soil and plant-associated and newly described type strains.</title>
        <authorList>
            <person name="Whitman W."/>
        </authorList>
    </citation>
    <scope>NUCLEOTIDE SEQUENCE [LARGE SCALE GENOMIC DNA]</scope>
    <source>
        <strain evidence="1 2">CECT 8236</strain>
    </source>
</reference>
<accession>A0A3D9HTX7</accession>
<proteinExistence type="predicted"/>
<organism evidence="1 2">
    <name type="scientific">Cohnella lupini</name>
    <dbReference type="NCBI Taxonomy" id="1294267"/>
    <lineage>
        <taxon>Bacteria</taxon>
        <taxon>Bacillati</taxon>
        <taxon>Bacillota</taxon>
        <taxon>Bacilli</taxon>
        <taxon>Bacillales</taxon>
        <taxon>Paenibacillaceae</taxon>
        <taxon>Cohnella</taxon>
    </lineage>
</organism>
<dbReference type="EMBL" id="QRDY01000028">
    <property type="protein sequence ID" value="RED52964.1"/>
    <property type="molecule type" value="Genomic_DNA"/>
</dbReference>
<gene>
    <name evidence="1" type="ORF">DFP95_12820</name>
</gene>
<evidence type="ECO:0000313" key="2">
    <source>
        <dbReference type="Proteomes" id="UP000256869"/>
    </source>
</evidence>